<comment type="caution">
    <text evidence="1">The sequence shown here is derived from an EMBL/GenBank/DDBJ whole genome shotgun (WGS) entry which is preliminary data.</text>
</comment>
<gene>
    <name evidence="1" type="ORF">KI688_002824</name>
</gene>
<organism evidence="1 2">
    <name type="scientific">Linnemannia hyalina</name>
    <dbReference type="NCBI Taxonomy" id="64524"/>
    <lineage>
        <taxon>Eukaryota</taxon>
        <taxon>Fungi</taxon>
        <taxon>Fungi incertae sedis</taxon>
        <taxon>Mucoromycota</taxon>
        <taxon>Mortierellomycotina</taxon>
        <taxon>Mortierellomycetes</taxon>
        <taxon>Mortierellales</taxon>
        <taxon>Mortierellaceae</taxon>
        <taxon>Linnemannia</taxon>
    </lineage>
</organism>
<dbReference type="EMBL" id="JAHRHY010000013">
    <property type="protein sequence ID" value="KAG9064566.1"/>
    <property type="molecule type" value="Genomic_DNA"/>
</dbReference>
<evidence type="ECO:0000313" key="2">
    <source>
        <dbReference type="Proteomes" id="UP000707451"/>
    </source>
</evidence>
<proteinExistence type="predicted"/>
<protein>
    <submittedName>
        <fullName evidence="1">Uncharacterized protein</fullName>
    </submittedName>
</protein>
<evidence type="ECO:0000313" key="1">
    <source>
        <dbReference type="EMBL" id="KAG9064566.1"/>
    </source>
</evidence>
<dbReference type="AlphaFoldDB" id="A0A9P7XP15"/>
<accession>A0A9P7XP15</accession>
<dbReference type="Proteomes" id="UP000707451">
    <property type="component" value="Unassembled WGS sequence"/>
</dbReference>
<reference evidence="1" key="1">
    <citation type="submission" date="2021-06" db="EMBL/GenBank/DDBJ databases">
        <title>Genome Sequence of Mortierella hyaline Strain SCG-10, a Cold-Adapted, Nitrate-Reducing Fungus Isolated from Soil in Minnesota, USA.</title>
        <authorList>
            <person name="Aldossari N."/>
        </authorList>
    </citation>
    <scope>NUCLEOTIDE SEQUENCE</scope>
    <source>
        <strain evidence="1">SCG-10</strain>
    </source>
</reference>
<sequence>MSAWSRTKATPELKEHIFDYVVYRNWNRTLDRLFYAIPSGKVEGYLGGHCGPIFGTESILEFDVIEGVGGVDDSGEEQEIE</sequence>
<name>A0A9P7XP15_9FUNG</name>
<keyword evidence="2" id="KW-1185">Reference proteome</keyword>